<dbReference type="OrthoDB" id="5974345at2759"/>
<dbReference type="RefSeq" id="XP_031557859.1">
    <property type="nucleotide sequence ID" value="XM_031701999.1"/>
</dbReference>
<dbReference type="PANTHER" id="PTHR11360">
    <property type="entry name" value="MONOCARBOXYLATE TRANSPORTER"/>
    <property type="match status" value="1"/>
</dbReference>
<feature type="transmembrane region" description="Helical" evidence="3">
    <location>
        <begin position="391"/>
        <end position="411"/>
    </location>
</feature>
<dbReference type="InterPro" id="IPR011701">
    <property type="entry name" value="MFS"/>
</dbReference>
<dbReference type="KEGG" id="aten:116294400"/>
<dbReference type="PROSITE" id="PS50850">
    <property type="entry name" value="MFS"/>
    <property type="match status" value="1"/>
</dbReference>
<feature type="transmembrane region" description="Helical" evidence="3">
    <location>
        <begin position="230"/>
        <end position="253"/>
    </location>
</feature>
<dbReference type="InterPro" id="IPR020846">
    <property type="entry name" value="MFS_dom"/>
</dbReference>
<keyword evidence="5" id="KW-1185">Reference proteome</keyword>
<protein>
    <submittedName>
        <fullName evidence="6 7">Monocarboxylate transporter 10-like</fullName>
    </submittedName>
</protein>
<feature type="transmembrane region" description="Helical" evidence="3">
    <location>
        <begin position="144"/>
        <end position="163"/>
    </location>
</feature>
<evidence type="ECO:0000256" key="1">
    <source>
        <dbReference type="ARBA" id="ARBA00004141"/>
    </source>
</evidence>
<dbReference type="GO" id="GO:0022857">
    <property type="term" value="F:transmembrane transporter activity"/>
    <property type="evidence" value="ECO:0007669"/>
    <property type="project" value="InterPro"/>
</dbReference>
<evidence type="ECO:0000256" key="2">
    <source>
        <dbReference type="SAM" id="MobiDB-lite"/>
    </source>
</evidence>
<organism evidence="5 7">
    <name type="scientific">Actinia tenebrosa</name>
    <name type="common">Australian red waratah sea anemone</name>
    <dbReference type="NCBI Taxonomy" id="6105"/>
    <lineage>
        <taxon>Eukaryota</taxon>
        <taxon>Metazoa</taxon>
        <taxon>Cnidaria</taxon>
        <taxon>Anthozoa</taxon>
        <taxon>Hexacorallia</taxon>
        <taxon>Actiniaria</taxon>
        <taxon>Actiniidae</taxon>
        <taxon>Actinia</taxon>
    </lineage>
</organism>
<feature type="compositionally biased region" description="Basic and acidic residues" evidence="2">
    <location>
        <begin position="200"/>
        <end position="218"/>
    </location>
</feature>
<evidence type="ECO:0000313" key="6">
    <source>
        <dbReference type="RefSeq" id="XP_031557859.1"/>
    </source>
</evidence>
<name>A0A6P8HYX3_ACTTE</name>
<evidence type="ECO:0000313" key="7">
    <source>
        <dbReference type="RefSeq" id="XP_031557860.1"/>
    </source>
</evidence>
<feature type="domain" description="Major facilitator superfamily (MFS) profile" evidence="4">
    <location>
        <begin position="18"/>
        <end position="417"/>
    </location>
</feature>
<accession>A0A6P8HYX3</accession>
<feature type="transmembrane region" description="Helical" evidence="3">
    <location>
        <begin position="327"/>
        <end position="349"/>
    </location>
</feature>
<sequence>MSKCKRHGRLQQQDSLRSWLVCCTATISDSVHLSLSHCFALILPILVEEFNETRENAAWIGSIAYSMTFLLSPLCTLCCKYFGCRKTAVVGNLSCAAGLVISSFSTSFHLLYFSYSILLGAGGSLLHISGILLVQRYFNKKRSLATGVVSTGSSFGAVLGPLYQLLIQRVGWKNTYRMIASCFSVSILLVLLFYSGDVDDGSKESDEESNKESEDKRERKTKNCWPNINFSYWNSAFIIAVVTITIQSLGIYIPLIHLVKYTNEIGLPPQKASMLFIYIGVVSFFGKIIAGRLCDYPGISSFWVNQIAGVISGLSIIFLQFPSDERGFIAFACCYGLGLGSFITSLYLVFLNSVRPMDRPIALATGEVISSLSVLVGPPFIGFIADKLDSYIMAFAVAGGIVIAASLIPFLRICIKSDPLSQDQIHQVLLEEVILIERETVL</sequence>
<keyword evidence="3" id="KW-1133">Transmembrane helix</keyword>
<dbReference type="RefSeq" id="XP_031557860.1">
    <property type="nucleotide sequence ID" value="XM_031702000.1"/>
</dbReference>
<dbReference type="InterPro" id="IPR036259">
    <property type="entry name" value="MFS_trans_sf"/>
</dbReference>
<evidence type="ECO:0000313" key="5">
    <source>
        <dbReference type="Proteomes" id="UP000515163"/>
    </source>
</evidence>
<feature type="region of interest" description="Disordered" evidence="2">
    <location>
        <begin position="199"/>
        <end position="218"/>
    </location>
</feature>
<feature type="transmembrane region" description="Helical" evidence="3">
    <location>
        <begin position="89"/>
        <end position="106"/>
    </location>
</feature>
<evidence type="ECO:0000259" key="4">
    <source>
        <dbReference type="PROSITE" id="PS50850"/>
    </source>
</evidence>
<dbReference type="CDD" id="cd17352">
    <property type="entry name" value="MFS_MCT_SLC16"/>
    <property type="match status" value="1"/>
</dbReference>
<dbReference type="Gene3D" id="1.20.1250.20">
    <property type="entry name" value="MFS general substrate transporter like domains"/>
    <property type="match status" value="1"/>
</dbReference>
<feature type="transmembrane region" description="Helical" evidence="3">
    <location>
        <begin position="175"/>
        <end position="194"/>
    </location>
</feature>
<gene>
    <name evidence="6 7" type="primary">LOC116294400</name>
</gene>
<feature type="transmembrane region" description="Helical" evidence="3">
    <location>
        <begin position="273"/>
        <end position="290"/>
    </location>
</feature>
<comment type="subcellular location">
    <subcellularLocation>
        <location evidence="1">Membrane</location>
        <topology evidence="1">Multi-pass membrane protein</topology>
    </subcellularLocation>
</comment>
<dbReference type="PANTHER" id="PTHR11360:SF251">
    <property type="entry name" value="MAJOR FACILITATOR SUPERFAMILY (MFS) PROFILE DOMAIN-CONTAINING PROTEIN"/>
    <property type="match status" value="1"/>
</dbReference>
<reference evidence="6 7" key="1">
    <citation type="submission" date="2025-04" db="UniProtKB">
        <authorList>
            <consortium name="RefSeq"/>
        </authorList>
    </citation>
    <scope>IDENTIFICATION</scope>
    <source>
        <tissue evidence="6 7">Tentacle</tissue>
    </source>
</reference>
<dbReference type="GO" id="GO:0016020">
    <property type="term" value="C:membrane"/>
    <property type="evidence" value="ECO:0007669"/>
    <property type="project" value="UniProtKB-SubCell"/>
</dbReference>
<feature type="transmembrane region" description="Helical" evidence="3">
    <location>
        <begin position="112"/>
        <end position="132"/>
    </location>
</feature>
<keyword evidence="3" id="KW-0812">Transmembrane</keyword>
<feature type="transmembrane region" description="Helical" evidence="3">
    <location>
        <begin position="361"/>
        <end position="385"/>
    </location>
</feature>
<dbReference type="SUPFAM" id="SSF103473">
    <property type="entry name" value="MFS general substrate transporter"/>
    <property type="match status" value="1"/>
</dbReference>
<dbReference type="GeneID" id="116294400"/>
<dbReference type="AlphaFoldDB" id="A0A6P8HYX3"/>
<feature type="transmembrane region" description="Helical" evidence="3">
    <location>
        <begin position="302"/>
        <end position="321"/>
    </location>
</feature>
<keyword evidence="3" id="KW-0472">Membrane</keyword>
<proteinExistence type="predicted"/>
<dbReference type="Proteomes" id="UP000515163">
    <property type="component" value="Unplaced"/>
</dbReference>
<evidence type="ECO:0000256" key="3">
    <source>
        <dbReference type="SAM" id="Phobius"/>
    </source>
</evidence>
<dbReference type="InterPro" id="IPR050327">
    <property type="entry name" value="Proton-linked_MCT"/>
</dbReference>
<dbReference type="Pfam" id="PF07690">
    <property type="entry name" value="MFS_1"/>
    <property type="match status" value="1"/>
</dbReference>